<dbReference type="InterPro" id="IPR045851">
    <property type="entry name" value="AMP-bd_C_sf"/>
</dbReference>
<protein>
    <submittedName>
        <fullName evidence="6">4-coumarate--CoA ligase-like 7</fullName>
    </submittedName>
</protein>
<comment type="similarity">
    <text evidence="1">Belongs to the ATP-dependent AMP-binding enzyme family.</text>
</comment>
<feature type="domain" description="AMP-binding enzyme C-terminal" evidence="5">
    <location>
        <begin position="134"/>
        <end position="188"/>
    </location>
</feature>
<name>A0A1D6KNL0_MAIZE</name>
<gene>
    <name evidence="6" type="ORF">ZEAMMB73_Zm00001d032107</name>
</gene>
<accession>A0A1D6KNL0</accession>
<keyword evidence="3" id="KW-0547">Nucleotide-binding</keyword>
<dbReference type="eggNOG" id="KOG1176">
    <property type="taxonomic scope" value="Eukaryota"/>
</dbReference>
<keyword evidence="2 6" id="KW-0436">Ligase</keyword>
<evidence type="ECO:0000256" key="4">
    <source>
        <dbReference type="ARBA" id="ARBA00022840"/>
    </source>
</evidence>
<dbReference type="SMR" id="A0A1D6KNL0"/>
<evidence type="ECO:0000256" key="3">
    <source>
        <dbReference type="ARBA" id="ARBA00022741"/>
    </source>
</evidence>
<dbReference type="InterPro" id="IPR013785">
    <property type="entry name" value="Aldolase_TIM"/>
</dbReference>
<dbReference type="GO" id="GO:0005524">
    <property type="term" value="F:ATP binding"/>
    <property type="evidence" value="ECO:0007669"/>
    <property type="project" value="UniProtKB-KW"/>
</dbReference>
<evidence type="ECO:0000313" key="6">
    <source>
        <dbReference type="EMBL" id="ONM04401.1"/>
    </source>
</evidence>
<dbReference type="GO" id="GO:0016405">
    <property type="term" value="F:CoA-ligase activity"/>
    <property type="evidence" value="ECO:0007669"/>
    <property type="project" value="UniProtKB-ARBA"/>
</dbReference>
<dbReference type="InParanoid" id="A0A1D6KNL0"/>
<dbReference type="STRING" id="4577.A0A1D6KNL0"/>
<dbReference type="InterPro" id="IPR042099">
    <property type="entry name" value="ANL_N_sf"/>
</dbReference>
<evidence type="ECO:0000256" key="1">
    <source>
        <dbReference type="ARBA" id="ARBA00006432"/>
    </source>
</evidence>
<evidence type="ECO:0000256" key="2">
    <source>
        <dbReference type="ARBA" id="ARBA00022598"/>
    </source>
</evidence>
<dbReference type="EMBL" id="CM007647">
    <property type="protein sequence ID" value="ONM04401.1"/>
    <property type="molecule type" value="Genomic_DNA"/>
</dbReference>
<organism evidence="6">
    <name type="scientific">Zea mays</name>
    <name type="common">Maize</name>
    <dbReference type="NCBI Taxonomy" id="4577"/>
    <lineage>
        <taxon>Eukaryota</taxon>
        <taxon>Viridiplantae</taxon>
        <taxon>Streptophyta</taxon>
        <taxon>Embryophyta</taxon>
        <taxon>Tracheophyta</taxon>
        <taxon>Spermatophyta</taxon>
        <taxon>Magnoliopsida</taxon>
        <taxon>Liliopsida</taxon>
        <taxon>Poales</taxon>
        <taxon>Poaceae</taxon>
        <taxon>PACMAD clade</taxon>
        <taxon>Panicoideae</taxon>
        <taxon>Andropogonodae</taxon>
        <taxon>Andropogoneae</taxon>
        <taxon>Tripsacinae</taxon>
        <taxon>Zea</taxon>
    </lineage>
</organism>
<evidence type="ECO:0000259" key="5">
    <source>
        <dbReference type="Pfam" id="PF13193"/>
    </source>
</evidence>
<dbReference type="InterPro" id="IPR025110">
    <property type="entry name" value="AMP-bd_C"/>
</dbReference>
<reference evidence="6" key="1">
    <citation type="submission" date="2015-12" db="EMBL/GenBank/DDBJ databases">
        <title>Update maize B73 reference genome by single molecule sequencing technologies.</title>
        <authorList>
            <consortium name="Maize Genome Sequencing Project"/>
            <person name="Ware D."/>
        </authorList>
    </citation>
    <scope>NUCLEOTIDE SEQUENCE [LARGE SCALE GENOMIC DNA]</scope>
    <source>
        <tissue evidence="6">Seedling</tissue>
    </source>
</reference>
<proteinExistence type="inferred from homology"/>
<dbReference type="Gene3D" id="3.20.20.70">
    <property type="entry name" value="Aldolase class I"/>
    <property type="match status" value="1"/>
</dbReference>
<dbReference type="GO" id="GO:0016878">
    <property type="term" value="F:acid-thiol ligase activity"/>
    <property type="evidence" value="ECO:0007669"/>
    <property type="project" value="UniProtKB-ARBA"/>
</dbReference>
<keyword evidence="4" id="KW-0067">ATP-binding</keyword>
<dbReference type="Pfam" id="PF13193">
    <property type="entry name" value="AMP-binding_C"/>
    <property type="match status" value="1"/>
</dbReference>
<sequence>MPFASWWFLLLSGHLEATMLQNEIFLPSSIFAEVAAAKRSLSVLSSRTDFTRAFLFFGLLKQVKVLFLEQLLIFPSVRSLHAKNNNVRATEFTIKQGWLHTGDIGYFDEGGQLFVVDRLKELIKYKGFQIAPAELEGLLLSHLEIMDAVVIPLPNAKAGEVPIAYIVRSPDSSLTEVDVQKFIEKQVTTTSPTGTHKLANPKGEVATARAAAACNTIM</sequence>
<dbReference type="Gene3D" id="3.30.300.30">
    <property type="match status" value="1"/>
</dbReference>
<dbReference type="AlphaFoldDB" id="A0A1D6KNL0"/>
<feature type="non-terminal residue" evidence="6">
    <location>
        <position position="218"/>
    </location>
</feature>
<dbReference type="PANTHER" id="PTHR24096">
    <property type="entry name" value="LONG-CHAIN-FATTY-ACID--COA LIGASE"/>
    <property type="match status" value="1"/>
</dbReference>
<dbReference type="PANTHER" id="PTHR24096:SF425">
    <property type="entry name" value="4-COUMARATE--COA LIGASE-LIKE 7"/>
    <property type="match status" value="1"/>
</dbReference>
<dbReference type="SUPFAM" id="SSF56801">
    <property type="entry name" value="Acetyl-CoA synthetase-like"/>
    <property type="match status" value="1"/>
</dbReference>
<dbReference type="Gene3D" id="3.40.50.12780">
    <property type="entry name" value="N-terminal domain of ligase-like"/>
    <property type="match status" value="1"/>
</dbReference>
<dbReference type="ExpressionAtlas" id="A0A1D6KNL0">
    <property type="expression patterns" value="baseline and differential"/>
</dbReference>